<keyword evidence="3" id="KW-1185">Reference proteome</keyword>
<accession>A0AA39R3I8</accession>
<dbReference type="InterPro" id="IPR047205">
    <property type="entry name" value="RMP1"/>
</dbReference>
<dbReference type="EMBL" id="JAFEKC020000009">
    <property type="protein sequence ID" value="KAK0512944.1"/>
    <property type="molecule type" value="Genomic_DNA"/>
</dbReference>
<proteinExistence type="predicted"/>
<dbReference type="GO" id="GO:0000172">
    <property type="term" value="C:ribonuclease MRP complex"/>
    <property type="evidence" value="ECO:0007669"/>
    <property type="project" value="InterPro"/>
</dbReference>
<comment type="caution">
    <text evidence="2">The sequence shown here is derived from an EMBL/GenBank/DDBJ whole genome shotgun (WGS) entry which is preliminary data.</text>
</comment>
<dbReference type="GO" id="GO:0000466">
    <property type="term" value="P:maturation of 5.8S rRNA from tricistronic rRNA transcript (SSU-rRNA, 5.8S rRNA, LSU-rRNA)"/>
    <property type="evidence" value="ECO:0007669"/>
    <property type="project" value="TreeGrafter"/>
</dbReference>
<evidence type="ECO:0000313" key="2">
    <source>
        <dbReference type="EMBL" id="KAK0512944.1"/>
    </source>
</evidence>
<name>A0AA39R3I8_9LECA</name>
<gene>
    <name evidence="2" type="ORF">JMJ35_004961</name>
</gene>
<feature type="compositionally biased region" description="Low complexity" evidence="1">
    <location>
        <begin position="111"/>
        <end position="123"/>
    </location>
</feature>
<feature type="compositionally biased region" description="Basic and acidic residues" evidence="1">
    <location>
        <begin position="97"/>
        <end position="106"/>
    </location>
</feature>
<reference evidence="2" key="1">
    <citation type="submission" date="2023-03" db="EMBL/GenBank/DDBJ databases">
        <title>Complete genome of Cladonia borealis.</title>
        <authorList>
            <person name="Park H."/>
        </authorList>
    </citation>
    <scope>NUCLEOTIDE SEQUENCE</scope>
    <source>
        <strain evidence="2">ANT050790</strain>
    </source>
</reference>
<protein>
    <submittedName>
        <fullName evidence="2">Uncharacterized protein</fullName>
    </submittedName>
</protein>
<organism evidence="2 3">
    <name type="scientific">Cladonia borealis</name>
    <dbReference type="NCBI Taxonomy" id="184061"/>
    <lineage>
        <taxon>Eukaryota</taxon>
        <taxon>Fungi</taxon>
        <taxon>Dikarya</taxon>
        <taxon>Ascomycota</taxon>
        <taxon>Pezizomycotina</taxon>
        <taxon>Lecanoromycetes</taxon>
        <taxon>OSLEUM clade</taxon>
        <taxon>Lecanoromycetidae</taxon>
        <taxon>Lecanorales</taxon>
        <taxon>Lecanorineae</taxon>
        <taxon>Cladoniaceae</taxon>
        <taxon>Cladonia</taxon>
    </lineage>
</organism>
<feature type="region of interest" description="Disordered" evidence="1">
    <location>
        <begin position="80"/>
        <end position="166"/>
    </location>
</feature>
<dbReference type="PANTHER" id="PTHR37792:SF1">
    <property type="entry name" value="RIBONUCLEASE MRP PROTEIN SUBUNIT RMP1"/>
    <property type="match status" value="1"/>
</dbReference>
<dbReference type="GO" id="GO:0042134">
    <property type="term" value="F:rRNA primary transcript binding"/>
    <property type="evidence" value="ECO:0007669"/>
    <property type="project" value="InterPro"/>
</dbReference>
<feature type="compositionally biased region" description="Basic and acidic residues" evidence="1">
    <location>
        <begin position="125"/>
        <end position="140"/>
    </location>
</feature>
<dbReference type="PANTHER" id="PTHR37792">
    <property type="entry name" value="RIBONUCLEASE MRP PROTEIN SUBUNIT RMP1"/>
    <property type="match status" value="1"/>
</dbReference>
<evidence type="ECO:0000313" key="3">
    <source>
        <dbReference type="Proteomes" id="UP001166286"/>
    </source>
</evidence>
<dbReference type="GO" id="GO:0000294">
    <property type="term" value="P:nuclear-transcribed mRNA catabolic process, RNase MRP-dependent"/>
    <property type="evidence" value="ECO:0007669"/>
    <property type="project" value="TreeGrafter"/>
</dbReference>
<feature type="compositionally biased region" description="Basic residues" evidence="1">
    <location>
        <begin position="141"/>
        <end position="154"/>
    </location>
</feature>
<dbReference type="Proteomes" id="UP001166286">
    <property type="component" value="Unassembled WGS sequence"/>
</dbReference>
<dbReference type="AlphaFoldDB" id="A0AA39R3I8"/>
<evidence type="ECO:0000256" key="1">
    <source>
        <dbReference type="SAM" id="MobiDB-lite"/>
    </source>
</evidence>
<sequence length="166" mass="17837">MNELLLPRCYGVFTQIVNDIQFSALGLTLVAELARIQRIVGLEDGAAEEPGNLSVRPASDSHKALTEAFEDLGQVVAKPVTSRSDVDTGPHFPAAGDLRELLDSGDGRGALEGPEAGVVVVGPDPRLREESKRASAGKEKKIPKKPAKRQKRKSTNIIDDLFQGLE</sequence>